<accession>A0ACC1RRP8</accession>
<dbReference type="Proteomes" id="UP001148629">
    <property type="component" value="Unassembled WGS sequence"/>
</dbReference>
<proteinExistence type="predicted"/>
<sequence length="205" mass="22201">MLSLLQAQLITVQQYLSAARGDRPSSNQIPTQPQQQIPQQQLPPQQVQPLQVQPLQVPSHQPSAPTEKPSTIDNLKSAAAGIHGAGETLRGTLNSTVDKHFGANPKAMDKNQAAIDAGRYEIENRMFYHPNEYRPQDPVAPVPPVEAAGADRRESRRSKFGNLFKGSSHGSSSGDQPASPPPERARLRKRSSSRFSGTGLSVVGE</sequence>
<gene>
    <name evidence="1" type="ORF">NM208_g11671</name>
</gene>
<dbReference type="EMBL" id="JANRMS010001921">
    <property type="protein sequence ID" value="KAJ3525371.1"/>
    <property type="molecule type" value="Genomic_DNA"/>
</dbReference>
<evidence type="ECO:0000313" key="2">
    <source>
        <dbReference type="Proteomes" id="UP001148629"/>
    </source>
</evidence>
<keyword evidence="2" id="KW-1185">Reference proteome</keyword>
<comment type="caution">
    <text evidence="1">The sequence shown here is derived from an EMBL/GenBank/DDBJ whole genome shotgun (WGS) entry which is preliminary data.</text>
</comment>
<name>A0ACC1RRP8_9HYPO</name>
<evidence type="ECO:0000313" key="1">
    <source>
        <dbReference type="EMBL" id="KAJ3525371.1"/>
    </source>
</evidence>
<protein>
    <submittedName>
        <fullName evidence="1">Uncharacterized protein</fullName>
    </submittedName>
</protein>
<organism evidence="1 2">
    <name type="scientific">Fusarium decemcellulare</name>
    <dbReference type="NCBI Taxonomy" id="57161"/>
    <lineage>
        <taxon>Eukaryota</taxon>
        <taxon>Fungi</taxon>
        <taxon>Dikarya</taxon>
        <taxon>Ascomycota</taxon>
        <taxon>Pezizomycotina</taxon>
        <taxon>Sordariomycetes</taxon>
        <taxon>Hypocreomycetidae</taxon>
        <taxon>Hypocreales</taxon>
        <taxon>Nectriaceae</taxon>
        <taxon>Fusarium</taxon>
        <taxon>Fusarium decemcellulare species complex</taxon>
    </lineage>
</organism>
<reference evidence="1" key="1">
    <citation type="submission" date="2022-08" db="EMBL/GenBank/DDBJ databases">
        <title>Genome Sequence of Fusarium decemcellulare.</title>
        <authorList>
            <person name="Buettner E."/>
        </authorList>
    </citation>
    <scope>NUCLEOTIDE SEQUENCE</scope>
    <source>
        <strain evidence="1">Babe19</strain>
    </source>
</reference>